<sequence length="142" mass="16594">MDSTERFDHLAPKNPDAQVILWAAERRNPTAIAVPGRTPRISRDEFEPWDAGHPLRQEFRRLLDPGILRNNDKKDAGTSLRVLNEITEKILTNPDDPKYRRLNVNSEKMKQHIMQRKGTVEFLQKVCFRRGAFRGFWLTNTL</sequence>
<reference evidence="1" key="1">
    <citation type="submission" date="2019-10" db="EMBL/GenBank/DDBJ databases">
        <authorList>
            <consortium name="DOE Joint Genome Institute"/>
            <person name="Kuo A."/>
            <person name="Miyauchi S."/>
            <person name="Kiss E."/>
            <person name="Drula E."/>
            <person name="Kohler A."/>
            <person name="Sanchez-Garcia M."/>
            <person name="Andreopoulos B."/>
            <person name="Barry K.W."/>
            <person name="Bonito G."/>
            <person name="Buee M."/>
            <person name="Carver A."/>
            <person name="Chen C."/>
            <person name="Cichocki N."/>
            <person name="Clum A."/>
            <person name="Culley D."/>
            <person name="Crous P.W."/>
            <person name="Fauchery L."/>
            <person name="Girlanda M."/>
            <person name="Hayes R."/>
            <person name="Keri Z."/>
            <person name="Labutti K."/>
            <person name="Lipzen A."/>
            <person name="Lombard V."/>
            <person name="Magnuson J."/>
            <person name="Maillard F."/>
            <person name="Morin E."/>
            <person name="Murat C."/>
            <person name="Nolan M."/>
            <person name="Ohm R."/>
            <person name="Pangilinan J."/>
            <person name="Pereira M."/>
            <person name="Perotto S."/>
            <person name="Peter M."/>
            <person name="Riley R."/>
            <person name="Sitrit Y."/>
            <person name="Stielow B."/>
            <person name="Szollosi G."/>
            <person name="Zifcakova L."/>
            <person name="Stursova M."/>
            <person name="Spatafora J.W."/>
            <person name="Tedersoo L."/>
            <person name="Vaario L.-M."/>
            <person name="Yamada A."/>
            <person name="Yan M."/>
            <person name="Wang P."/>
            <person name="Xu J."/>
            <person name="Bruns T."/>
            <person name="Baldrian P."/>
            <person name="Vilgalys R."/>
            <person name="Henrissat B."/>
            <person name="Grigoriev I.V."/>
            <person name="Hibbett D."/>
            <person name="Nagy L.G."/>
            <person name="Martin F.M."/>
        </authorList>
    </citation>
    <scope>NUCLEOTIDE SEQUENCE</scope>
    <source>
        <strain evidence="1">P2</strain>
    </source>
</reference>
<comment type="caution">
    <text evidence="1">The sequence shown here is derived from an EMBL/GenBank/DDBJ whole genome shotgun (WGS) entry which is preliminary data.</text>
</comment>
<proteinExistence type="predicted"/>
<keyword evidence="2" id="KW-1185">Reference proteome</keyword>
<reference evidence="1" key="2">
    <citation type="journal article" date="2020" name="Nat. Commun.">
        <title>Large-scale genome sequencing of mycorrhizal fungi provides insights into the early evolution of symbiotic traits.</title>
        <authorList>
            <person name="Miyauchi S."/>
            <person name="Kiss E."/>
            <person name="Kuo A."/>
            <person name="Drula E."/>
            <person name="Kohler A."/>
            <person name="Sanchez-Garcia M."/>
            <person name="Morin E."/>
            <person name="Andreopoulos B."/>
            <person name="Barry K.W."/>
            <person name="Bonito G."/>
            <person name="Buee M."/>
            <person name="Carver A."/>
            <person name="Chen C."/>
            <person name="Cichocki N."/>
            <person name="Clum A."/>
            <person name="Culley D."/>
            <person name="Crous P.W."/>
            <person name="Fauchery L."/>
            <person name="Girlanda M."/>
            <person name="Hayes R.D."/>
            <person name="Keri Z."/>
            <person name="LaButti K."/>
            <person name="Lipzen A."/>
            <person name="Lombard V."/>
            <person name="Magnuson J."/>
            <person name="Maillard F."/>
            <person name="Murat C."/>
            <person name="Nolan M."/>
            <person name="Ohm R.A."/>
            <person name="Pangilinan J."/>
            <person name="Pereira M.F."/>
            <person name="Perotto S."/>
            <person name="Peter M."/>
            <person name="Pfister S."/>
            <person name="Riley R."/>
            <person name="Sitrit Y."/>
            <person name="Stielow J.B."/>
            <person name="Szollosi G."/>
            <person name="Zifcakova L."/>
            <person name="Stursova M."/>
            <person name="Spatafora J.W."/>
            <person name="Tedersoo L."/>
            <person name="Vaario L.M."/>
            <person name="Yamada A."/>
            <person name="Yan M."/>
            <person name="Wang P."/>
            <person name="Xu J."/>
            <person name="Bruns T."/>
            <person name="Baldrian P."/>
            <person name="Vilgalys R."/>
            <person name="Dunand C."/>
            <person name="Henrissat B."/>
            <person name="Grigoriev I.V."/>
            <person name="Hibbett D."/>
            <person name="Nagy L.G."/>
            <person name="Martin F.M."/>
        </authorList>
    </citation>
    <scope>NUCLEOTIDE SEQUENCE</scope>
    <source>
        <strain evidence="1">P2</strain>
    </source>
</reference>
<dbReference type="Proteomes" id="UP000886501">
    <property type="component" value="Unassembled WGS sequence"/>
</dbReference>
<evidence type="ECO:0000313" key="2">
    <source>
        <dbReference type="Proteomes" id="UP000886501"/>
    </source>
</evidence>
<protein>
    <submittedName>
        <fullName evidence="1">Uncharacterized protein</fullName>
    </submittedName>
</protein>
<accession>A0ACB6ZR34</accession>
<evidence type="ECO:0000313" key="1">
    <source>
        <dbReference type="EMBL" id="KAF9652225.1"/>
    </source>
</evidence>
<organism evidence="1 2">
    <name type="scientific">Thelephora ganbajun</name>
    <name type="common">Ganba fungus</name>
    <dbReference type="NCBI Taxonomy" id="370292"/>
    <lineage>
        <taxon>Eukaryota</taxon>
        <taxon>Fungi</taxon>
        <taxon>Dikarya</taxon>
        <taxon>Basidiomycota</taxon>
        <taxon>Agaricomycotina</taxon>
        <taxon>Agaricomycetes</taxon>
        <taxon>Thelephorales</taxon>
        <taxon>Thelephoraceae</taxon>
        <taxon>Thelephora</taxon>
    </lineage>
</organism>
<name>A0ACB6ZR34_THEGA</name>
<dbReference type="EMBL" id="MU117970">
    <property type="protein sequence ID" value="KAF9652225.1"/>
    <property type="molecule type" value="Genomic_DNA"/>
</dbReference>
<gene>
    <name evidence="1" type="ORF">BDM02DRAFT_3109668</name>
</gene>